<dbReference type="Proteomes" id="UP000053789">
    <property type="component" value="Unassembled WGS sequence"/>
</dbReference>
<name>A0A0D2HZ58_CLAB1</name>
<evidence type="ECO:0000313" key="2">
    <source>
        <dbReference type="Proteomes" id="UP000053789"/>
    </source>
</evidence>
<dbReference type="EMBL" id="KN846980">
    <property type="protein sequence ID" value="KIW98763.1"/>
    <property type="molecule type" value="Genomic_DNA"/>
</dbReference>
<evidence type="ECO:0000313" key="1">
    <source>
        <dbReference type="EMBL" id="KIW98763.1"/>
    </source>
</evidence>
<dbReference type="AlphaFoldDB" id="A0A0D2HZ58"/>
<dbReference type="RefSeq" id="XP_016625432.1">
    <property type="nucleotide sequence ID" value="XM_016758183.1"/>
</dbReference>
<protein>
    <submittedName>
        <fullName evidence="1">Uncharacterized protein</fullName>
    </submittedName>
</protein>
<organism evidence="1 2">
    <name type="scientific">Cladophialophora bantiana (strain ATCC 10958 / CBS 173.52 / CDC B-1940 / NIH 8579)</name>
    <name type="common">Xylohypha bantiana</name>
    <dbReference type="NCBI Taxonomy" id="1442370"/>
    <lineage>
        <taxon>Eukaryota</taxon>
        <taxon>Fungi</taxon>
        <taxon>Dikarya</taxon>
        <taxon>Ascomycota</taxon>
        <taxon>Pezizomycotina</taxon>
        <taxon>Eurotiomycetes</taxon>
        <taxon>Chaetothyriomycetidae</taxon>
        <taxon>Chaetothyriales</taxon>
        <taxon>Herpotrichiellaceae</taxon>
        <taxon>Cladophialophora</taxon>
    </lineage>
</organism>
<dbReference type="VEuPathDB" id="FungiDB:Z519_00426"/>
<keyword evidence="2" id="KW-1185">Reference proteome</keyword>
<dbReference type="OrthoDB" id="4766028at2759"/>
<dbReference type="HOGENOM" id="CLU_752345_0_0_1"/>
<sequence>MTTETNILPQSAKQIYKDDIVYGSHSSSSYRIIRLHQYFHNQNTGVPEALCIKTSKDLQRPSSCSNPFDMLHLLVLCCMLLSTTAFKVTFYGNGNCAGEYVGTWVGGEGQGCRQEFVGVAEGVVVQSTGSVDDSTTVQFYSSNNCQVGTETAQANAGCLDVDNEVIPPYQSFRVISSKPSRLRSAKRSLGERRRYYNTSSTVPMNVPQEPIFYHGRTASFDGVEYIWWQVHATGFMGIPSGDWDDNVHVRNDTDLIDWQTITDLTIRDLDERDLLQGLCQTFQTCVSQARAQLVTVGDVAGPFFTSLGVSLKNNLAATNNWLNGNPFVTQVIAGTIAGFASNQLSAYVAGKLAGDSQNVAQCSTLSDQIDALKSIILSQNSVYSASSMTVTTQQADAGDEVWSLTMTTVNCGDVLPATTCGGVPAGVCTA</sequence>
<dbReference type="GeneID" id="27693354"/>
<reference evidence="1" key="1">
    <citation type="submission" date="2015-01" db="EMBL/GenBank/DDBJ databases">
        <title>The Genome Sequence of Cladophialophora bantiana CBS 173.52.</title>
        <authorList>
            <consortium name="The Broad Institute Genomics Platform"/>
            <person name="Cuomo C."/>
            <person name="de Hoog S."/>
            <person name="Gorbushina A."/>
            <person name="Stielow B."/>
            <person name="Teixiera M."/>
            <person name="Abouelleil A."/>
            <person name="Chapman S.B."/>
            <person name="Priest M."/>
            <person name="Young S.K."/>
            <person name="Wortman J."/>
            <person name="Nusbaum C."/>
            <person name="Birren B."/>
        </authorList>
    </citation>
    <scope>NUCLEOTIDE SEQUENCE [LARGE SCALE GENOMIC DNA]</scope>
    <source>
        <strain evidence="1">CBS 173.52</strain>
    </source>
</reference>
<gene>
    <name evidence="1" type="ORF">Z519_00426</name>
</gene>
<proteinExistence type="predicted"/>
<accession>A0A0D2HZ58</accession>